<dbReference type="InterPro" id="IPR027396">
    <property type="entry name" value="DsrEFH-like"/>
</dbReference>
<dbReference type="PANTHER" id="PTHR34655">
    <property type="entry name" value="CONSERVED WITHIN P. AEROPHILUM"/>
    <property type="match status" value="1"/>
</dbReference>
<evidence type="ECO:0000313" key="2">
    <source>
        <dbReference type="EMBL" id="KDN96891.1"/>
    </source>
</evidence>
<dbReference type="Pfam" id="PF13686">
    <property type="entry name" value="DrsE_2"/>
    <property type="match status" value="1"/>
</dbReference>
<dbReference type="Proteomes" id="UP000027341">
    <property type="component" value="Unassembled WGS sequence"/>
</dbReference>
<reference evidence="2 3" key="1">
    <citation type="submission" date="2014-04" db="EMBL/GenBank/DDBJ databases">
        <title>Draft genome sequence of Hydrogenovibrio marinus MH-110, a model organism for aerobic H2 metabolism.</title>
        <authorList>
            <person name="Cha H.J."/>
            <person name="Jo B.H."/>
            <person name="Hwang B.H."/>
        </authorList>
    </citation>
    <scope>NUCLEOTIDE SEQUENCE [LARGE SCALE GENOMIC DNA]</scope>
    <source>
        <strain evidence="2 3">MH-110</strain>
    </source>
</reference>
<keyword evidence="3" id="KW-1185">Reference proteome</keyword>
<organism evidence="2 3">
    <name type="scientific">Hydrogenovibrio marinus</name>
    <dbReference type="NCBI Taxonomy" id="28885"/>
    <lineage>
        <taxon>Bacteria</taxon>
        <taxon>Pseudomonadati</taxon>
        <taxon>Pseudomonadota</taxon>
        <taxon>Gammaproteobacteria</taxon>
        <taxon>Thiotrichales</taxon>
        <taxon>Piscirickettsiaceae</taxon>
        <taxon>Hydrogenovibrio</taxon>
    </lineage>
</organism>
<evidence type="ECO:0000256" key="1">
    <source>
        <dbReference type="SAM" id="Phobius"/>
    </source>
</evidence>
<comment type="caution">
    <text evidence="2">The sequence shown here is derived from an EMBL/GenBank/DDBJ whole genome shotgun (WGS) entry which is preliminary data.</text>
</comment>
<dbReference type="Gene3D" id="3.40.1260.10">
    <property type="entry name" value="DsrEFH-like"/>
    <property type="match status" value="1"/>
</dbReference>
<evidence type="ECO:0000313" key="3">
    <source>
        <dbReference type="Proteomes" id="UP000027341"/>
    </source>
</evidence>
<dbReference type="SUPFAM" id="SSF75169">
    <property type="entry name" value="DsrEFH-like"/>
    <property type="match status" value="1"/>
</dbReference>
<dbReference type="PANTHER" id="PTHR34655:SF2">
    <property type="entry name" value="PEROXIREDOXIN FAMILY PROTEIN"/>
    <property type="match status" value="1"/>
</dbReference>
<dbReference type="RefSeq" id="WP_029908073.1">
    <property type="nucleotide sequence ID" value="NZ_AP020335.1"/>
</dbReference>
<accession>A0A067A2N7</accession>
<dbReference type="EMBL" id="JMIU01000001">
    <property type="protein sequence ID" value="KDN96891.1"/>
    <property type="molecule type" value="Genomic_DNA"/>
</dbReference>
<keyword evidence="1" id="KW-0472">Membrane</keyword>
<proteinExistence type="predicted"/>
<dbReference type="STRING" id="28885.EI16_11700"/>
<gene>
    <name evidence="2" type="ORF">EI16_11700</name>
</gene>
<protein>
    <submittedName>
        <fullName evidence="2">NADH dehydrogenase</fullName>
    </submittedName>
</protein>
<sequence>MDSETSQEQVSIILTKGSLDWVYATLILASTAAAMGKKVDVFCSFYGVKGLYRNTSSLKVSPLANPAMILRLPVGPGWLKKIDWNKVLPQVIWIIPGMTALVTFAFKLQMKRQNQLPIDELRTLCLDLGVKFTACSMAFDLLGISESDLIDEIEIAGAATYFAESPPSQSLFI</sequence>
<dbReference type="InterPro" id="IPR032836">
    <property type="entry name" value="DsrE2-like"/>
</dbReference>
<feature type="transmembrane region" description="Helical" evidence="1">
    <location>
        <begin position="87"/>
        <end position="106"/>
    </location>
</feature>
<name>A0A067A2N7_HYDMR</name>
<keyword evidence="1" id="KW-0812">Transmembrane</keyword>
<keyword evidence="1" id="KW-1133">Transmembrane helix</keyword>
<dbReference type="AlphaFoldDB" id="A0A067A2N7"/>